<dbReference type="CDD" id="cd05467">
    <property type="entry name" value="CBM20"/>
    <property type="match status" value="1"/>
</dbReference>
<feature type="region of interest" description="Disordered" evidence="1">
    <location>
        <begin position="354"/>
        <end position="376"/>
    </location>
</feature>
<proteinExistence type="predicted"/>
<dbReference type="PANTHER" id="PTHR15048">
    <property type="entry name" value="STARCH-BINDING DOMAIN-CONTAINING PROTEIN 1"/>
    <property type="match status" value="1"/>
</dbReference>
<feature type="domain" description="CBM20" evidence="2">
    <location>
        <begin position="104"/>
        <end position="206"/>
    </location>
</feature>
<protein>
    <recommendedName>
        <fullName evidence="2">CBM20 domain-containing protein</fullName>
    </recommendedName>
</protein>
<dbReference type="FunFam" id="2.60.40.10:FF:000552">
    <property type="entry name" value="Related to glucoamylase"/>
    <property type="match status" value="1"/>
</dbReference>
<feature type="compositionally biased region" description="Polar residues" evidence="1">
    <location>
        <begin position="241"/>
        <end position="254"/>
    </location>
</feature>
<feature type="region of interest" description="Disordered" evidence="1">
    <location>
        <begin position="241"/>
        <end position="261"/>
    </location>
</feature>
<dbReference type="SMART" id="SM01065">
    <property type="entry name" value="CBM_2"/>
    <property type="match status" value="1"/>
</dbReference>
<dbReference type="EMBL" id="JBJUIK010000002">
    <property type="protein sequence ID" value="KAL3536504.1"/>
    <property type="molecule type" value="Genomic_DNA"/>
</dbReference>
<evidence type="ECO:0000313" key="4">
    <source>
        <dbReference type="Proteomes" id="UP001630127"/>
    </source>
</evidence>
<gene>
    <name evidence="3" type="ORF">ACH5RR_004965</name>
</gene>
<dbReference type="InterPro" id="IPR013784">
    <property type="entry name" value="Carb-bd-like_fold"/>
</dbReference>
<dbReference type="AlphaFoldDB" id="A0ABD3AZ35"/>
<dbReference type="PANTHER" id="PTHR15048:SF0">
    <property type="entry name" value="STARCH-BINDING DOMAIN-CONTAINING PROTEIN 1"/>
    <property type="match status" value="1"/>
</dbReference>
<dbReference type="SUPFAM" id="SSF49452">
    <property type="entry name" value="Starch-binding domain-like"/>
    <property type="match status" value="1"/>
</dbReference>
<name>A0ABD3AZ35_9GENT</name>
<dbReference type="Pfam" id="PF00686">
    <property type="entry name" value="CBM_20"/>
    <property type="match status" value="1"/>
</dbReference>
<dbReference type="PROSITE" id="PS51166">
    <property type="entry name" value="CBM20"/>
    <property type="match status" value="1"/>
</dbReference>
<sequence>METLTVSSAKLVVFVENQNLRDKYHNSTSFLCRSPTTRDAAAAVLIRPEIGFLGYLKKHVNIGFSPSSSSSLSSVSFHRKTIHPVSSSFTETCAALEEILTKDITQFKTVHVKFQLQKECSFGQQFLMVGDDPMFGFWDPSNAIPLNWSEGHVWTVEMDIPCDKVMKYKFILKSGDDTILWQPGPDRILQTWETGKTITVCEDWDNAALQTIVEEDPVTHQLTESKVKLEELMITDNLLQPSGKSEELASSNGYSKPMEKPLPEKPMAIVAENTTEQNGGIADEINGFSGASFTSNPNEILALGLNDYQNSVSSGSSENLIAAKDEKNLDSGATIPVLAPGLTPIPTAEIEEASVSKADKQINTETQEFNVPEITA</sequence>
<evidence type="ECO:0000256" key="1">
    <source>
        <dbReference type="SAM" id="MobiDB-lite"/>
    </source>
</evidence>
<reference evidence="3 4" key="1">
    <citation type="submission" date="2024-11" db="EMBL/GenBank/DDBJ databases">
        <title>A near-complete genome assembly of Cinchona calisaya.</title>
        <authorList>
            <person name="Lian D.C."/>
            <person name="Zhao X.W."/>
            <person name="Wei L."/>
        </authorList>
    </citation>
    <scope>NUCLEOTIDE SEQUENCE [LARGE SCALE GENOMIC DNA]</scope>
    <source>
        <tissue evidence="3">Nenye</tissue>
    </source>
</reference>
<dbReference type="Gene3D" id="2.60.40.10">
    <property type="entry name" value="Immunoglobulins"/>
    <property type="match status" value="1"/>
</dbReference>
<keyword evidence="4" id="KW-1185">Reference proteome</keyword>
<evidence type="ECO:0000259" key="2">
    <source>
        <dbReference type="PROSITE" id="PS51166"/>
    </source>
</evidence>
<accession>A0ABD3AZ35</accession>
<evidence type="ECO:0000313" key="3">
    <source>
        <dbReference type="EMBL" id="KAL3536504.1"/>
    </source>
</evidence>
<organism evidence="3 4">
    <name type="scientific">Cinchona calisaya</name>
    <dbReference type="NCBI Taxonomy" id="153742"/>
    <lineage>
        <taxon>Eukaryota</taxon>
        <taxon>Viridiplantae</taxon>
        <taxon>Streptophyta</taxon>
        <taxon>Embryophyta</taxon>
        <taxon>Tracheophyta</taxon>
        <taxon>Spermatophyta</taxon>
        <taxon>Magnoliopsida</taxon>
        <taxon>eudicotyledons</taxon>
        <taxon>Gunneridae</taxon>
        <taxon>Pentapetalae</taxon>
        <taxon>asterids</taxon>
        <taxon>lamiids</taxon>
        <taxon>Gentianales</taxon>
        <taxon>Rubiaceae</taxon>
        <taxon>Cinchonoideae</taxon>
        <taxon>Cinchoneae</taxon>
        <taxon>Cinchona</taxon>
    </lineage>
</organism>
<dbReference type="InterPro" id="IPR013783">
    <property type="entry name" value="Ig-like_fold"/>
</dbReference>
<comment type="caution">
    <text evidence="3">The sequence shown here is derived from an EMBL/GenBank/DDBJ whole genome shotgun (WGS) entry which is preliminary data.</text>
</comment>
<dbReference type="InterPro" id="IPR002044">
    <property type="entry name" value="CBM20"/>
</dbReference>
<dbReference type="Proteomes" id="UP001630127">
    <property type="component" value="Unassembled WGS sequence"/>
</dbReference>